<evidence type="ECO:0000313" key="1">
    <source>
        <dbReference type="EMBL" id="ARU60956.1"/>
    </source>
</evidence>
<dbReference type="EMBL" id="CP021434">
    <property type="protein sequence ID" value="ARU60956.1"/>
    <property type="molecule type" value="Genomic_DNA"/>
</dbReference>
<dbReference type="KEGG" id="tum:CBW65_07555"/>
<gene>
    <name evidence="1" type="ORF">CBW65_07555</name>
</gene>
<protein>
    <submittedName>
        <fullName evidence="1">Uncharacterized protein</fullName>
    </submittedName>
</protein>
<sequence>MSKLNLNTILLTVIAILLLLLLLKPQIQGAAGDFPAAAGESIVSLGEGKIGIVDSSKDSGNYGKILIFDFNSETNNFVYKGTFDYSDYIRNPQK</sequence>
<keyword evidence="2" id="KW-1185">Reference proteome</keyword>
<dbReference type="OrthoDB" id="2665416at2"/>
<dbReference type="Proteomes" id="UP000195437">
    <property type="component" value="Chromosome"/>
</dbReference>
<accession>A0A1Y0IMB1</accession>
<evidence type="ECO:0000313" key="2">
    <source>
        <dbReference type="Proteomes" id="UP000195437"/>
    </source>
</evidence>
<organism evidence="1 2">
    <name type="scientific">Tumebacillus avium</name>
    <dbReference type="NCBI Taxonomy" id="1903704"/>
    <lineage>
        <taxon>Bacteria</taxon>
        <taxon>Bacillati</taxon>
        <taxon>Bacillota</taxon>
        <taxon>Bacilli</taxon>
        <taxon>Bacillales</taxon>
        <taxon>Alicyclobacillaceae</taxon>
        <taxon>Tumebacillus</taxon>
    </lineage>
</organism>
<dbReference type="AlphaFoldDB" id="A0A1Y0IMB1"/>
<proteinExistence type="predicted"/>
<name>A0A1Y0IMB1_9BACL</name>
<reference evidence="2" key="1">
    <citation type="submission" date="2017-05" db="EMBL/GenBank/DDBJ databases">
        <authorList>
            <person name="Sung H."/>
        </authorList>
    </citation>
    <scope>NUCLEOTIDE SEQUENCE [LARGE SCALE GENOMIC DNA]</scope>
    <source>
        <strain evidence="2">AR23208</strain>
    </source>
</reference>
<dbReference type="RefSeq" id="WP_087456342.1">
    <property type="nucleotide sequence ID" value="NZ_CP021434.1"/>
</dbReference>